<keyword evidence="4" id="KW-0732">Signal</keyword>
<feature type="region of interest" description="Disordered" evidence="2">
    <location>
        <begin position="270"/>
        <end position="332"/>
    </location>
</feature>
<dbReference type="InterPro" id="IPR036034">
    <property type="entry name" value="PDZ_sf"/>
</dbReference>
<feature type="domain" description="PDZ" evidence="5">
    <location>
        <begin position="150"/>
        <end position="215"/>
    </location>
</feature>
<keyword evidence="1" id="KW-0175">Coiled coil</keyword>
<protein>
    <submittedName>
        <fullName evidence="7">Uncharacterized protein LOC115889985</fullName>
    </submittedName>
</protein>
<dbReference type="SMART" id="SM00228">
    <property type="entry name" value="PDZ"/>
    <property type="match status" value="1"/>
</dbReference>
<dbReference type="KEGG" id="soy:115889985"/>
<keyword evidence="6" id="KW-1185">Reference proteome</keyword>
<feature type="compositionally biased region" description="Polar residues" evidence="2">
    <location>
        <begin position="1320"/>
        <end position="1336"/>
    </location>
</feature>
<feature type="transmembrane region" description="Helical" evidence="3">
    <location>
        <begin position="40"/>
        <end position="63"/>
    </location>
</feature>
<reference evidence="7" key="1">
    <citation type="submission" date="2025-08" db="UniProtKB">
        <authorList>
            <consortium name="RefSeq"/>
        </authorList>
    </citation>
    <scope>IDENTIFICATION</scope>
    <source>
        <tissue evidence="7">Gonads</tissue>
    </source>
</reference>
<sequence length="1447" mass="162388">MENNLFSSSALFIYIVAVLNVVYGQETPSTTTPSCYGGGSIATAVIVTFFLTLLLVAAVLYFWQRRQKNNKENHLILESDPERGGKAEYAFDNPGFKDTTILATTEKSSKLDSGNKAKWTHWAPLSGLHLKSSEKKRALDDSNIESQVKVVALKSQDFTGLGFNICGNMREGIYIKDILHRGPAFESKKLSSGDRINSVTISFEHMVYEDALNILSYASPYEVIIEAKSGRILSYTQGQGQNLVHPVYRSSSFIDLYHAEKSSKKKLFGDDYSSSSNYSSLQKSRSNMTTLERKESKSPRPNQPKPRKADTSPQKMTPESLKTHLETRMSEEDFRLKDQSYLIESDLQKSENKSHKFGVKVLPFDNLEKSPKIVEQNQNNYNIEKNFEEIPIRSIDEVDANKLQPPQAKKREKKSPEPAFQRNDSGIKRDKNGIPLEIPEHMLGAAVAARRNRQSSIENGIHEEESLGKLKPKAPQPPAGEIKLNFGLGSGKTRAFEDLSGLGTGDSSPSENNLRYGSDSEDEMSRTLSSVNTIELNASDITIHKTEDQERQARKTASTGDLSKMKKAPRSNSGTLERAQSLDITDNTGPTLTKNETHDARDNLLIDREPRLSLILDGLNTFQRNRLKKSTEWGNLEDAILSVDKSDEEWDQRRYSEPQFNAVMDRVIQIKKENEGIEVIPDEVAREYQKPKLWHPPADTASNKIWPDEEEIENIRFENSGWKKFEKVSKNGLESEEPLYSKRQQVPVVPERAPKSHEPKIFQSNSDESFEEKHEQENGEKLVNILEVSPKSTLKVDVHEEPSKPSISPRSNSLLNLTNAPNTNILVEYECIKPVPPKREKTPEKEAVIDLTNKVPVTSFEKHSIVKTCSRLAKGRNPDGEMIKDEWEVDNLHGASSPAPSMTLVEEVLDSYNKNHTNDVTVVSTSPSNVPDESKTAGNIKNATANFIFNEKSVYEVDTNIPDDVKVSRNTFESLEAKKPSFKFDVPISEDKLISHVTVMENGGSNLHLSINNEPSELYTTALENTVLEEGPTNEVTVIVSRPDKVTLKKIETSQTADPVVEITESSFSKVTKGAEEIPVSVNENKFITVKKGDHQDDYKVEITESKYSTFEVDKPMLQILNRELHIQDPLIEPIPIGTIIEKSTFKSIDDESPAISLTEIKPLEDENIEEVNQTSEDDQKTYITEIQVCTPTSNAVSEVKVSPTKDNLDTAFEKYVKNFESRLESFEDNIDNFETSLDEFIKDEPKSIVLEEKTDAEKQASKIQEIAEEQLKTLPEMRFSTSSYEESRRTPEKRHSFELLRSNFEKASGDRSPPKRDNTTPPKSRIPISTTMKTPPTSPERRDSRNLENENEKAILELMSSSSIHSTPFTSKIKPPSVSSKNISVTSIRNSSKIPSGLPTLNSKPPIAPRKSDDGLSTNGGVESSFKQWVFNSNSNVSNVTVGKDK</sequence>
<evidence type="ECO:0000256" key="2">
    <source>
        <dbReference type="SAM" id="MobiDB-lite"/>
    </source>
</evidence>
<dbReference type="Gene3D" id="2.30.42.10">
    <property type="match status" value="1"/>
</dbReference>
<keyword evidence="3" id="KW-0472">Membrane</keyword>
<feature type="compositionally biased region" description="Polar residues" evidence="2">
    <location>
        <begin position="505"/>
        <end position="515"/>
    </location>
</feature>
<proteinExistence type="predicted"/>
<keyword evidence="3" id="KW-0812">Transmembrane</keyword>
<evidence type="ECO:0000259" key="5">
    <source>
        <dbReference type="PROSITE" id="PS50106"/>
    </source>
</evidence>
<dbReference type="OrthoDB" id="447516at2759"/>
<evidence type="ECO:0000256" key="4">
    <source>
        <dbReference type="SAM" id="SignalP"/>
    </source>
</evidence>
<dbReference type="Proteomes" id="UP000504635">
    <property type="component" value="Unplaced"/>
</dbReference>
<organism evidence="6 7">
    <name type="scientific">Sitophilus oryzae</name>
    <name type="common">Rice weevil</name>
    <name type="synonym">Curculio oryzae</name>
    <dbReference type="NCBI Taxonomy" id="7048"/>
    <lineage>
        <taxon>Eukaryota</taxon>
        <taxon>Metazoa</taxon>
        <taxon>Ecdysozoa</taxon>
        <taxon>Arthropoda</taxon>
        <taxon>Hexapoda</taxon>
        <taxon>Insecta</taxon>
        <taxon>Pterygota</taxon>
        <taxon>Neoptera</taxon>
        <taxon>Endopterygota</taxon>
        <taxon>Coleoptera</taxon>
        <taxon>Polyphaga</taxon>
        <taxon>Cucujiformia</taxon>
        <taxon>Curculionidae</taxon>
        <taxon>Dryophthorinae</taxon>
        <taxon>Sitophilus</taxon>
    </lineage>
</organism>
<feature type="chain" id="PRO_5026946402" evidence="4">
    <location>
        <begin position="25"/>
        <end position="1447"/>
    </location>
</feature>
<feature type="compositionally biased region" description="Polar residues" evidence="2">
    <location>
        <begin position="582"/>
        <end position="594"/>
    </location>
</feature>
<feature type="compositionally biased region" description="Basic and acidic residues" evidence="2">
    <location>
        <begin position="1286"/>
        <end position="1319"/>
    </location>
</feature>
<feature type="compositionally biased region" description="Basic and acidic residues" evidence="2">
    <location>
        <begin position="542"/>
        <end position="553"/>
    </location>
</feature>
<dbReference type="RefSeq" id="XP_030765947.1">
    <property type="nucleotide sequence ID" value="XM_030910087.1"/>
</dbReference>
<evidence type="ECO:0000256" key="1">
    <source>
        <dbReference type="SAM" id="Coils"/>
    </source>
</evidence>
<dbReference type="GeneID" id="115889985"/>
<feature type="compositionally biased region" description="Low complexity" evidence="2">
    <location>
        <begin position="273"/>
        <end position="286"/>
    </location>
</feature>
<keyword evidence="3" id="KW-1133">Transmembrane helix</keyword>
<feature type="coiled-coil region" evidence="1">
    <location>
        <begin position="1217"/>
        <end position="1244"/>
    </location>
</feature>
<name>A0A6J2YRL3_SITOR</name>
<accession>A0A6J2YRL3</accession>
<dbReference type="InterPro" id="IPR001478">
    <property type="entry name" value="PDZ"/>
</dbReference>
<evidence type="ECO:0000313" key="7">
    <source>
        <dbReference type="RefSeq" id="XP_030765947.1"/>
    </source>
</evidence>
<feature type="region of interest" description="Disordered" evidence="2">
    <location>
        <begin position="1390"/>
        <end position="1423"/>
    </location>
</feature>
<dbReference type="InParanoid" id="A0A6J2YRL3"/>
<evidence type="ECO:0000256" key="3">
    <source>
        <dbReference type="SAM" id="Phobius"/>
    </source>
</evidence>
<feature type="region of interest" description="Disordered" evidence="2">
    <location>
        <begin position="458"/>
        <end position="479"/>
    </location>
</feature>
<dbReference type="PROSITE" id="PS50106">
    <property type="entry name" value="PDZ"/>
    <property type="match status" value="1"/>
</dbReference>
<feature type="compositionally biased region" description="Polar residues" evidence="2">
    <location>
        <begin position="1390"/>
        <end position="1404"/>
    </location>
</feature>
<feature type="region of interest" description="Disordered" evidence="2">
    <location>
        <begin position="733"/>
        <end position="778"/>
    </location>
</feature>
<evidence type="ECO:0000313" key="6">
    <source>
        <dbReference type="Proteomes" id="UP000504635"/>
    </source>
</evidence>
<feature type="region of interest" description="Disordered" evidence="2">
    <location>
        <begin position="495"/>
        <end position="528"/>
    </location>
</feature>
<feature type="region of interest" description="Disordered" evidence="2">
    <location>
        <begin position="396"/>
        <end position="433"/>
    </location>
</feature>
<feature type="compositionally biased region" description="Basic and acidic residues" evidence="2">
    <location>
        <begin position="321"/>
        <end position="332"/>
    </location>
</feature>
<dbReference type="SUPFAM" id="SSF50156">
    <property type="entry name" value="PDZ domain-like"/>
    <property type="match status" value="1"/>
</dbReference>
<dbReference type="CDD" id="cd00136">
    <property type="entry name" value="PDZ_canonical"/>
    <property type="match status" value="1"/>
</dbReference>
<feature type="region of interest" description="Disordered" evidence="2">
    <location>
        <begin position="1274"/>
        <end position="1348"/>
    </location>
</feature>
<gene>
    <name evidence="7" type="primary">LOC115889985</name>
</gene>
<feature type="signal peptide" evidence="4">
    <location>
        <begin position="1"/>
        <end position="24"/>
    </location>
</feature>
<feature type="region of interest" description="Disordered" evidence="2">
    <location>
        <begin position="542"/>
        <end position="596"/>
    </location>
</feature>